<keyword evidence="2" id="KW-1185">Reference proteome</keyword>
<reference evidence="1 2" key="1">
    <citation type="submission" date="2024-01" db="EMBL/GenBank/DDBJ databases">
        <title>A telomere-to-telomere, gap-free genome of sweet tea (Lithocarpus litseifolius).</title>
        <authorList>
            <person name="Zhou J."/>
        </authorList>
    </citation>
    <scope>NUCLEOTIDE SEQUENCE [LARGE SCALE GENOMIC DNA]</scope>
    <source>
        <strain evidence="1">Zhou-2022a</strain>
        <tissue evidence="1">Leaf</tissue>
    </source>
</reference>
<dbReference type="AlphaFoldDB" id="A0AAW2CQF8"/>
<proteinExistence type="predicted"/>
<evidence type="ECO:0000313" key="2">
    <source>
        <dbReference type="Proteomes" id="UP001459277"/>
    </source>
</evidence>
<dbReference type="Proteomes" id="UP001459277">
    <property type="component" value="Unassembled WGS sequence"/>
</dbReference>
<evidence type="ECO:0000313" key="1">
    <source>
        <dbReference type="EMBL" id="KAL0000465.1"/>
    </source>
</evidence>
<name>A0AAW2CQF8_9ROSI</name>
<sequence>MKYRVLEMDSKTKRIRIAKEDDIDGICSPNFVNSKLDSKLFQCHTLTKSYHVTLPKSYHNL</sequence>
<accession>A0AAW2CQF8</accession>
<dbReference type="EMBL" id="JAZDWU010000005">
    <property type="protein sequence ID" value="KAL0000465.1"/>
    <property type="molecule type" value="Genomic_DNA"/>
</dbReference>
<comment type="caution">
    <text evidence="1">The sequence shown here is derived from an EMBL/GenBank/DDBJ whole genome shotgun (WGS) entry which is preliminary data.</text>
</comment>
<protein>
    <submittedName>
        <fullName evidence="1">Uncharacterized protein</fullName>
    </submittedName>
</protein>
<gene>
    <name evidence="1" type="ORF">SO802_014246</name>
</gene>
<organism evidence="1 2">
    <name type="scientific">Lithocarpus litseifolius</name>
    <dbReference type="NCBI Taxonomy" id="425828"/>
    <lineage>
        <taxon>Eukaryota</taxon>
        <taxon>Viridiplantae</taxon>
        <taxon>Streptophyta</taxon>
        <taxon>Embryophyta</taxon>
        <taxon>Tracheophyta</taxon>
        <taxon>Spermatophyta</taxon>
        <taxon>Magnoliopsida</taxon>
        <taxon>eudicotyledons</taxon>
        <taxon>Gunneridae</taxon>
        <taxon>Pentapetalae</taxon>
        <taxon>rosids</taxon>
        <taxon>fabids</taxon>
        <taxon>Fagales</taxon>
        <taxon>Fagaceae</taxon>
        <taxon>Lithocarpus</taxon>
    </lineage>
</organism>